<gene>
    <name evidence="2" type="ORF">CH063_07204</name>
</gene>
<name>H1V5A8_COLHI</name>
<dbReference type="VEuPathDB" id="FungiDB:CH63R_07158"/>
<accession>H1V5A8</accession>
<dbReference type="Proteomes" id="UP000007174">
    <property type="component" value="Unassembled WGS sequence"/>
</dbReference>
<organism evidence="2 3">
    <name type="scientific">Colletotrichum higginsianum (strain IMI 349063)</name>
    <name type="common">Crucifer anthracnose fungus</name>
    <dbReference type="NCBI Taxonomy" id="759273"/>
    <lineage>
        <taxon>Eukaryota</taxon>
        <taxon>Fungi</taxon>
        <taxon>Dikarya</taxon>
        <taxon>Ascomycota</taxon>
        <taxon>Pezizomycotina</taxon>
        <taxon>Sordariomycetes</taxon>
        <taxon>Hypocreomycetidae</taxon>
        <taxon>Glomerellales</taxon>
        <taxon>Glomerellaceae</taxon>
        <taxon>Colletotrichum</taxon>
        <taxon>Colletotrichum destructivum species complex</taxon>
    </lineage>
</organism>
<reference evidence="3" key="1">
    <citation type="journal article" date="2012" name="Nat. Genet.">
        <title>Lifestyle transitions in plant pathogenic Colletotrichum fungi deciphered by genome and transcriptome analyses.</title>
        <authorList>
            <person name="O'Connell R.J."/>
            <person name="Thon M.R."/>
            <person name="Hacquard S."/>
            <person name="Amyotte S.G."/>
            <person name="Kleemann J."/>
            <person name="Torres M.F."/>
            <person name="Damm U."/>
            <person name="Buiate E.A."/>
            <person name="Epstein L."/>
            <person name="Alkan N."/>
            <person name="Altmueller J."/>
            <person name="Alvarado-Balderrama L."/>
            <person name="Bauser C.A."/>
            <person name="Becker C."/>
            <person name="Birren B.W."/>
            <person name="Chen Z."/>
            <person name="Choi J."/>
            <person name="Crouch J.A."/>
            <person name="Duvick J.P."/>
            <person name="Farman M.A."/>
            <person name="Gan P."/>
            <person name="Heiman D."/>
            <person name="Henrissat B."/>
            <person name="Howard R.J."/>
            <person name="Kabbage M."/>
            <person name="Koch C."/>
            <person name="Kracher B."/>
            <person name="Kubo Y."/>
            <person name="Law A.D."/>
            <person name="Lebrun M.-H."/>
            <person name="Lee Y.-H."/>
            <person name="Miyara I."/>
            <person name="Moore N."/>
            <person name="Neumann U."/>
            <person name="Nordstroem K."/>
            <person name="Panaccione D.G."/>
            <person name="Panstruga R."/>
            <person name="Place M."/>
            <person name="Proctor R.H."/>
            <person name="Prusky D."/>
            <person name="Rech G."/>
            <person name="Reinhardt R."/>
            <person name="Rollins J.A."/>
            <person name="Rounsley S."/>
            <person name="Schardl C.L."/>
            <person name="Schwartz D.C."/>
            <person name="Shenoy N."/>
            <person name="Shirasu K."/>
            <person name="Sikhakolli U.R."/>
            <person name="Stueber K."/>
            <person name="Sukno S.A."/>
            <person name="Sweigard J.A."/>
            <person name="Takano Y."/>
            <person name="Takahara H."/>
            <person name="Trail F."/>
            <person name="van der Does H.C."/>
            <person name="Voll L.M."/>
            <person name="Will I."/>
            <person name="Young S."/>
            <person name="Zeng Q."/>
            <person name="Zhang J."/>
            <person name="Zhou S."/>
            <person name="Dickman M.B."/>
            <person name="Schulze-Lefert P."/>
            <person name="Ver Loren van Themaat E."/>
            <person name="Ma L.-J."/>
            <person name="Vaillancourt L.J."/>
        </authorList>
    </citation>
    <scope>NUCLEOTIDE SEQUENCE [LARGE SCALE GENOMIC DNA]</scope>
    <source>
        <strain evidence="3">IMI 349063</strain>
    </source>
</reference>
<feature type="compositionally biased region" description="Low complexity" evidence="1">
    <location>
        <begin position="28"/>
        <end position="40"/>
    </location>
</feature>
<evidence type="ECO:0000256" key="1">
    <source>
        <dbReference type="SAM" id="MobiDB-lite"/>
    </source>
</evidence>
<sequence>HLSFKGVRRLLRDRKQATRRFDQPHSFPSHSVSQHPVQSSHPFNTKCVCLEIPVADLERSEAVFPSS</sequence>
<dbReference type="HOGENOM" id="CLU_2819419_0_0_1"/>
<feature type="compositionally biased region" description="Basic and acidic residues" evidence="1">
    <location>
        <begin position="13"/>
        <end position="23"/>
    </location>
</feature>
<protein>
    <submittedName>
        <fullName evidence="2">Uncharacterized protein</fullName>
    </submittedName>
</protein>
<evidence type="ECO:0000313" key="3">
    <source>
        <dbReference type="Proteomes" id="UP000007174"/>
    </source>
</evidence>
<feature type="region of interest" description="Disordered" evidence="1">
    <location>
        <begin position="13"/>
        <end position="40"/>
    </location>
</feature>
<dbReference type="AlphaFoldDB" id="H1V5A8"/>
<dbReference type="EMBL" id="CACQ02001525">
    <property type="protein sequence ID" value="CCF35410.1"/>
    <property type="molecule type" value="Genomic_DNA"/>
</dbReference>
<evidence type="ECO:0000313" key="2">
    <source>
        <dbReference type="EMBL" id="CCF35410.1"/>
    </source>
</evidence>
<proteinExistence type="predicted"/>
<feature type="non-terminal residue" evidence="2">
    <location>
        <position position="1"/>
    </location>
</feature>